<dbReference type="InterPro" id="IPR036388">
    <property type="entry name" value="WH-like_DNA-bd_sf"/>
</dbReference>
<dbReference type="InterPro" id="IPR000944">
    <property type="entry name" value="Tscrpt_reg_Rrf2"/>
</dbReference>
<dbReference type="PROSITE" id="PS51197">
    <property type="entry name" value="HTH_RRF2_2"/>
    <property type="match status" value="1"/>
</dbReference>
<dbReference type="Pfam" id="PF02082">
    <property type="entry name" value="Rrf2"/>
    <property type="match status" value="1"/>
</dbReference>
<evidence type="ECO:0000256" key="1">
    <source>
        <dbReference type="SAM" id="MobiDB-lite"/>
    </source>
</evidence>
<dbReference type="InterPro" id="IPR036390">
    <property type="entry name" value="WH_DNA-bd_sf"/>
</dbReference>
<dbReference type="Proteomes" id="UP000272888">
    <property type="component" value="Unassembled WGS sequence"/>
</dbReference>
<dbReference type="GO" id="GO:0003700">
    <property type="term" value="F:DNA-binding transcription factor activity"/>
    <property type="evidence" value="ECO:0007669"/>
    <property type="project" value="TreeGrafter"/>
</dbReference>
<dbReference type="Gene3D" id="1.10.10.10">
    <property type="entry name" value="Winged helix-like DNA-binding domain superfamily/Winged helix DNA-binding domain"/>
    <property type="match status" value="1"/>
</dbReference>
<organism evidence="2 3">
    <name type="scientific">Corallococcus llansteffanensis</name>
    <dbReference type="NCBI Taxonomy" id="2316731"/>
    <lineage>
        <taxon>Bacteria</taxon>
        <taxon>Pseudomonadati</taxon>
        <taxon>Myxococcota</taxon>
        <taxon>Myxococcia</taxon>
        <taxon>Myxococcales</taxon>
        <taxon>Cystobacterineae</taxon>
        <taxon>Myxococcaceae</taxon>
        <taxon>Corallococcus</taxon>
    </lineage>
</organism>
<dbReference type="AlphaFoldDB" id="A0A3A8NR35"/>
<dbReference type="GO" id="GO:0005829">
    <property type="term" value="C:cytosol"/>
    <property type="evidence" value="ECO:0007669"/>
    <property type="project" value="TreeGrafter"/>
</dbReference>
<dbReference type="EMBL" id="RAWB01000672">
    <property type="protein sequence ID" value="RKH42452.1"/>
    <property type="molecule type" value="Genomic_DNA"/>
</dbReference>
<reference evidence="3" key="1">
    <citation type="submission" date="2018-09" db="EMBL/GenBank/DDBJ databases">
        <authorList>
            <person name="Livingstone P.G."/>
            <person name="Whitworth D.E."/>
        </authorList>
    </citation>
    <scope>NUCLEOTIDE SEQUENCE [LARGE SCALE GENOMIC DNA]</scope>
    <source>
        <strain evidence="3">CA051B</strain>
    </source>
</reference>
<dbReference type="PANTHER" id="PTHR33221:SF15">
    <property type="entry name" value="HTH-TYPE TRANSCRIPTIONAL REGULATOR YWGB-RELATED"/>
    <property type="match status" value="1"/>
</dbReference>
<evidence type="ECO:0000313" key="2">
    <source>
        <dbReference type="EMBL" id="RKH42452.1"/>
    </source>
</evidence>
<comment type="caution">
    <text evidence="2">The sequence shown here is derived from an EMBL/GenBank/DDBJ whole genome shotgun (WGS) entry which is preliminary data.</text>
</comment>
<sequence>MRRDSRLSVALHVLLHMKELGPVVTSEAIGQLMKANPVVVRRTMAGLREAGIVGSVKGHGGGWSLARPLEAVTLGDVYDALGTPALFSIGPREESPGCLVEQAVNRALGKALDEAEARLMSQLRSVTVADLSNDVLRSHALAQEGETPPTRAKPRRKRTS</sequence>
<accession>A0A3A8NR35</accession>
<dbReference type="RefSeq" id="WP_120647947.1">
    <property type="nucleotide sequence ID" value="NZ_RAWB01000672.1"/>
</dbReference>
<dbReference type="PANTHER" id="PTHR33221">
    <property type="entry name" value="WINGED HELIX-TURN-HELIX TRANSCRIPTIONAL REGULATOR, RRF2 FAMILY"/>
    <property type="match status" value="1"/>
</dbReference>
<name>A0A3A8NR35_9BACT</name>
<dbReference type="SUPFAM" id="SSF46785">
    <property type="entry name" value="Winged helix' DNA-binding domain"/>
    <property type="match status" value="1"/>
</dbReference>
<gene>
    <name evidence="2" type="ORF">D7V93_37820</name>
</gene>
<feature type="region of interest" description="Disordered" evidence="1">
    <location>
        <begin position="139"/>
        <end position="160"/>
    </location>
</feature>
<proteinExistence type="predicted"/>
<evidence type="ECO:0000313" key="3">
    <source>
        <dbReference type="Proteomes" id="UP000272888"/>
    </source>
</evidence>
<keyword evidence="3" id="KW-1185">Reference proteome</keyword>
<protein>
    <submittedName>
        <fullName evidence="2">Rrf2 family transcriptional regulator</fullName>
    </submittedName>
</protein>